<evidence type="ECO:0000313" key="4">
    <source>
        <dbReference type="Proteomes" id="UP001501525"/>
    </source>
</evidence>
<gene>
    <name evidence="3" type="ORF">GCM10023260_13650</name>
</gene>
<dbReference type="EMBL" id="BAABIY010000089">
    <property type="protein sequence ID" value="GAA5102026.1"/>
    <property type="molecule type" value="Genomic_DNA"/>
</dbReference>
<dbReference type="Proteomes" id="UP001501525">
    <property type="component" value="Unassembled WGS sequence"/>
</dbReference>
<evidence type="ECO:0000313" key="3">
    <source>
        <dbReference type="EMBL" id="GAA5102026.1"/>
    </source>
</evidence>
<dbReference type="NCBIfam" id="TIGR02607">
    <property type="entry name" value="antidote_HigA"/>
    <property type="match status" value="1"/>
</dbReference>
<feature type="domain" description="HTH cro/C1-type" evidence="2">
    <location>
        <begin position="23"/>
        <end position="75"/>
    </location>
</feature>
<dbReference type="InterPro" id="IPR010982">
    <property type="entry name" value="Lambda_DNA-bd_dom_sf"/>
</dbReference>
<sequence length="105" mass="12265">MIYRRLEIKNYIAIHPGEILREEYLKEYALSAYALAKALNVPRTRIERIVAENSPVTPDTALRLAYFFDTTAEFWLNMQAAYDVSILQTEKADEFAKINKFECRV</sequence>
<dbReference type="PANTHER" id="PTHR36924:SF1">
    <property type="entry name" value="ANTITOXIN HIGA-1"/>
    <property type="match status" value="1"/>
</dbReference>
<accession>A0ABP9MZS6</accession>
<keyword evidence="4" id="KW-1185">Reference proteome</keyword>
<dbReference type="InterPro" id="IPR013430">
    <property type="entry name" value="Toxin_antidote_HigA"/>
</dbReference>
<evidence type="ECO:0000256" key="1">
    <source>
        <dbReference type="ARBA" id="ARBA00023125"/>
    </source>
</evidence>
<keyword evidence="1" id="KW-0238">DNA-binding</keyword>
<dbReference type="Gene3D" id="1.10.260.40">
    <property type="entry name" value="lambda repressor-like DNA-binding domains"/>
    <property type="match status" value="1"/>
</dbReference>
<name>A0ABP9MZS6_9HYPH</name>
<dbReference type="InterPro" id="IPR001387">
    <property type="entry name" value="Cro/C1-type_HTH"/>
</dbReference>
<dbReference type="CDD" id="cd00093">
    <property type="entry name" value="HTH_XRE"/>
    <property type="match status" value="1"/>
</dbReference>
<reference evidence="4" key="1">
    <citation type="journal article" date="2019" name="Int. J. Syst. Evol. Microbiol.">
        <title>The Global Catalogue of Microorganisms (GCM) 10K type strain sequencing project: providing services to taxonomists for standard genome sequencing and annotation.</title>
        <authorList>
            <consortium name="The Broad Institute Genomics Platform"/>
            <consortium name="The Broad Institute Genome Sequencing Center for Infectious Disease"/>
            <person name="Wu L."/>
            <person name="Ma J."/>
        </authorList>
    </citation>
    <scope>NUCLEOTIDE SEQUENCE [LARGE SCALE GENOMIC DNA]</scope>
    <source>
        <strain evidence="4">JCM 17706</strain>
    </source>
</reference>
<proteinExistence type="predicted"/>
<dbReference type="SMART" id="SM00530">
    <property type="entry name" value="HTH_XRE"/>
    <property type="match status" value="1"/>
</dbReference>
<organism evidence="3 4">
    <name type="scientific">Bartonella acomydis</name>
    <dbReference type="NCBI Taxonomy" id="686234"/>
    <lineage>
        <taxon>Bacteria</taxon>
        <taxon>Pseudomonadati</taxon>
        <taxon>Pseudomonadota</taxon>
        <taxon>Alphaproteobacteria</taxon>
        <taxon>Hyphomicrobiales</taxon>
        <taxon>Bartonellaceae</taxon>
        <taxon>Bartonella</taxon>
    </lineage>
</organism>
<dbReference type="PANTHER" id="PTHR36924">
    <property type="entry name" value="ANTITOXIN HIGA-1"/>
    <property type="match status" value="1"/>
</dbReference>
<dbReference type="SUPFAM" id="SSF47413">
    <property type="entry name" value="lambda repressor-like DNA-binding domains"/>
    <property type="match status" value="1"/>
</dbReference>
<evidence type="ECO:0000259" key="2">
    <source>
        <dbReference type="PROSITE" id="PS50943"/>
    </source>
</evidence>
<comment type="caution">
    <text evidence="3">The sequence shown here is derived from an EMBL/GenBank/DDBJ whole genome shotgun (WGS) entry which is preliminary data.</text>
</comment>
<dbReference type="PROSITE" id="PS50943">
    <property type="entry name" value="HTH_CROC1"/>
    <property type="match status" value="1"/>
</dbReference>
<protein>
    <recommendedName>
        <fullName evidence="2">HTH cro/C1-type domain-containing protein</fullName>
    </recommendedName>
</protein>